<evidence type="ECO:0000256" key="1">
    <source>
        <dbReference type="SAM" id="Phobius"/>
    </source>
</evidence>
<dbReference type="RefSeq" id="WP_234274855.1">
    <property type="nucleotide sequence ID" value="NZ_JABFTT010000012.1"/>
</dbReference>
<comment type="caution">
    <text evidence="3">The sequence shown here is derived from an EMBL/GenBank/DDBJ whole genome shotgun (WGS) entry which is preliminary data.</text>
</comment>
<accession>A0ABS9AIE3</accession>
<proteinExistence type="predicted"/>
<feature type="transmembrane region" description="Helical" evidence="1">
    <location>
        <begin position="145"/>
        <end position="174"/>
    </location>
</feature>
<feature type="transmembrane region" description="Helical" evidence="1">
    <location>
        <begin position="186"/>
        <end position="206"/>
    </location>
</feature>
<sequence length="361" mass="38509">MTLRDRLVQAGIEVTPGEGSPELDTPWFVRALQAFSGWLAALFLLGFLAMGAVFVLDNSAAAAALGLVMIAGAFMALQMAKGDFLEHLALAASLAGQLLVAWAIASLLEGTTVGLWWSLLVLQVALALAMPSLTHRAFSAFAASLALYLALAEGIAVPSMAVGLVLLALVVLFLNEFRWPARVRAMEALGLGLLLGLVAIQAMAYLGQPLLNWRYDSGASLAWLEPWAGNVLGALALLLLLRQLFKRHAQATVPSVRLAAYGAMMLLLLLSLQAHGLIQGAVVVMLGFAIGHRLVMGGGVLLLLFSIANYYYWLEVTLLSKALTLFALGGLLLAIRWALRRWWPIEGKDDGRADAGEGASR</sequence>
<reference evidence="3 4" key="1">
    <citation type="journal article" date="2021" name="Front. Microbiol.">
        <title>Aerobic Denitrification and Heterotrophic Sulfur Oxidation in the Genus Halomonas Revealed by Six Novel Species Characterizations and Genome-Based Analysis.</title>
        <authorList>
            <person name="Wang L."/>
            <person name="Shao Z."/>
        </authorList>
    </citation>
    <scope>NUCLEOTIDE SEQUENCE [LARGE SCALE GENOMIC DNA]</scope>
    <source>
        <strain evidence="3 4">MCCC 1A11036</strain>
    </source>
</reference>
<evidence type="ECO:0000259" key="2">
    <source>
        <dbReference type="Pfam" id="PF14351"/>
    </source>
</evidence>
<keyword evidence="4" id="KW-1185">Reference proteome</keyword>
<dbReference type="EMBL" id="JABFTT010000012">
    <property type="protein sequence ID" value="MCE8021530.1"/>
    <property type="molecule type" value="Genomic_DNA"/>
</dbReference>
<feature type="transmembrane region" description="Helical" evidence="1">
    <location>
        <begin position="318"/>
        <end position="339"/>
    </location>
</feature>
<feature type="transmembrane region" description="Helical" evidence="1">
    <location>
        <begin position="227"/>
        <end position="245"/>
    </location>
</feature>
<keyword evidence="1" id="KW-0472">Membrane</keyword>
<feature type="transmembrane region" description="Helical" evidence="1">
    <location>
        <begin position="60"/>
        <end position="77"/>
    </location>
</feature>
<feature type="transmembrane region" description="Helical" evidence="1">
    <location>
        <begin position="265"/>
        <end position="287"/>
    </location>
</feature>
<gene>
    <name evidence="3" type="ORF">HOP51_15630</name>
</gene>
<feature type="transmembrane region" description="Helical" evidence="1">
    <location>
        <begin position="114"/>
        <end position="133"/>
    </location>
</feature>
<feature type="transmembrane region" description="Helical" evidence="1">
    <location>
        <begin position="89"/>
        <end position="108"/>
    </location>
</feature>
<dbReference type="Pfam" id="PF14351">
    <property type="entry name" value="DUF4401"/>
    <property type="match status" value="1"/>
</dbReference>
<feature type="domain" description="DUF4401" evidence="2">
    <location>
        <begin position="26"/>
        <end position="341"/>
    </location>
</feature>
<dbReference type="Proteomes" id="UP001320122">
    <property type="component" value="Unassembled WGS sequence"/>
</dbReference>
<keyword evidence="1" id="KW-0812">Transmembrane</keyword>
<feature type="transmembrane region" description="Helical" evidence="1">
    <location>
        <begin position="294"/>
        <end position="312"/>
    </location>
</feature>
<protein>
    <submittedName>
        <fullName evidence="3">DUF4401 domain-containing protein</fullName>
    </submittedName>
</protein>
<keyword evidence="1" id="KW-1133">Transmembrane helix</keyword>
<name>A0ABS9AIE3_9GAMM</name>
<organism evidence="3 4">
    <name type="scientific">Billgrantia zhangzhouensis</name>
    <dbReference type="NCBI Taxonomy" id="2733481"/>
    <lineage>
        <taxon>Bacteria</taxon>
        <taxon>Pseudomonadati</taxon>
        <taxon>Pseudomonadota</taxon>
        <taxon>Gammaproteobacteria</taxon>
        <taxon>Oceanospirillales</taxon>
        <taxon>Halomonadaceae</taxon>
        <taxon>Billgrantia</taxon>
    </lineage>
</organism>
<evidence type="ECO:0000313" key="3">
    <source>
        <dbReference type="EMBL" id="MCE8021530.1"/>
    </source>
</evidence>
<feature type="transmembrane region" description="Helical" evidence="1">
    <location>
        <begin position="35"/>
        <end position="54"/>
    </location>
</feature>
<dbReference type="InterPro" id="IPR025513">
    <property type="entry name" value="DUF4401"/>
</dbReference>
<evidence type="ECO:0000313" key="4">
    <source>
        <dbReference type="Proteomes" id="UP001320122"/>
    </source>
</evidence>